<name>A0A829D2Z1_LEPIR</name>
<dbReference type="Proteomes" id="UP000012329">
    <property type="component" value="Unassembled WGS sequence"/>
</dbReference>
<protein>
    <submittedName>
        <fullName evidence="1">Uncharacterized protein</fullName>
    </submittedName>
</protein>
<dbReference type="AlphaFoldDB" id="A0A829D2Z1"/>
<organism evidence="1 2">
    <name type="scientific">Leptospira interrogans str. 2002000626</name>
    <dbReference type="NCBI Taxonomy" id="996803"/>
    <lineage>
        <taxon>Bacteria</taxon>
        <taxon>Pseudomonadati</taxon>
        <taxon>Spirochaetota</taxon>
        <taxon>Spirochaetia</taxon>
        <taxon>Leptospirales</taxon>
        <taxon>Leptospiraceae</taxon>
        <taxon>Leptospira</taxon>
    </lineage>
</organism>
<sequence length="71" mass="8247">MDFCNCQIQDDRLSTEKKSGDRVFATDNLEFFASPEPIEEEPEKARGSFKKIGRGRFRRNDKNKITHPISN</sequence>
<dbReference type="EMBL" id="AFJL02000191">
    <property type="protein sequence ID" value="EMY03305.1"/>
    <property type="molecule type" value="Genomic_DNA"/>
</dbReference>
<gene>
    <name evidence="1" type="ORF">LEP1GSC029_4881</name>
</gene>
<reference evidence="1 2" key="1">
    <citation type="submission" date="2013-02" db="EMBL/GenBank/DDBJ databases">
        <authorList>
            <person name="Harkins D.M."/>
            <person name="Durkin A.S."/>
            <person name="Brinkac L.M."/>
            <person name="Haft D.H."/>
            <person name="Selengut J.D."/>
            <person name="Sanka R."/>
            <person name="DePew J."/>
            <person name="Purushe J."/>
            <person name="Whelen A.C."/>
            <person name="Vinetz J.M."/>
            <person name="Sutton G.G."/>
            <person name="Nierman W.C."/>
            <person name="Fouts D.E."/>
        </authorList>
    </citation>
    <scope>NUCLEOTIDE SEQUENCE [LARGE SCALE GENOMIC DNA]</scope>
    <source>
        <strain evidence="1 2">2002000626</strain>
    </source>
</reference>
<accession>A0A829D2Z1</accession>
<evidence type="ECO:0000313" key="1">
    <source>
        <dbReference type="EMBL" id="EMY03305.1"/>
    </source>
</evidence>
<proteinExistence type="predicted"/>
<comment type="caution">
    <text evidence="1">The sequence shown here is derived from an EMBL/GenBank/DDBJ whole genome shotgun (WGS) entry which is preliminary data.</text>
</comment>
<evidence type="ECO:0000313" key="2">
    <source>
        <dbReference type="Proteomes" id="UP000012329"/>
    </source>
</evidence>